<dbReference type="OrthoDB" id="120564at2759"/>
<dbReference type="EMBL" id="NBNE01013897">
    <property type="protein sequence ID" value="OWY94745.1"/>
    <property type="molecule type" value="Genomic_DNA"/>
</dbReference>
<keyword evidence="4" id="KW-1185">Reference proteome</keyword>
<sequence>MPCLLWGETFLFAIEAGNVCVSSALSGETPYYCLFDERPDITRYFARQSPGKAGLFMGYAQHSESYRVLSMATGNIHEVRSVEFHEERIVDRNYVDWLLNN</sequence>
<evidence type="ECO:0000313" key="4">
    <source>
        <dbReference type="Proteomes" id="UP000198211"/>
    </source>
</evidence>
<dbReference type="Pfam" id="PF25597">
    <property type="entry name" value="SH3_retrovirus"/>
    <property type="match status" value="1"/>
</dbReference>
<organism evidence="3 4">
    <name type="scientific">Phytophthora megakarya</name>
    <dbReference type="NCBI Taxonomy" id="4795"/>
    <lineage>
        <taxon>Eukaryota</taxon>
        <taxon>Sar</taxon>
        <taxon>Stramenopiles</taxon>
        <taxon>Oomycota</taxon>
        <taxon>Peronosporomycetes</taxon>
        <taxon>Peronosporales</taxon>
        <taxon>Peronosporaceae</taxon>
        <taxon>Phytophthora</taxon>
    </lineage>
</organism>
<evidence type="ECO:0000256" key="1">
    <source>
        <dbReference type="SAM" id="SignalP"/>
    </source>
</evidence>
<feature type="signal peptide" evidence="1">
    <location>
        <begin position="1"/>
        <end position="16"/>
    </location>
</feature>
<protein>
    <submittedName>
        <fullName evidence="3">Copia-like retrotransposable element</fullName>
    </submittedName>
</protein>
<name>A0A225UP19_9STRA</name>
<evidence type="ECO:0000259" key="2">
    <source>
        <dbReference type="Pfam" id="PF25597"/>
    </source>
</evidence>
<feature type="chain" id="PRO_5013008229" evidence="1">
    <location>
        <begin position="17"/>
        <end position="101"/>
    </location>
</feature>
<gene>
    <name evidence="3" type="ORF">PHMEG_00035438</name>
</gene>
<feature type="domain" description="Retroviral polymerase SH3-like" evidence="2">
    <location>
        <begin position="51"/>
        <end position="91"/>
    </location>
</feature>
<reference evidence="4" key="1">
    <citation type="submission" date="2017-03" db="EMBL/GenBank/DDBJ databases">
        <title>Phytopthora megakarya and P. palmivora, two closely related causual agents of cacao black pod achieved similar genome size and gene model numbers by different mechanisms.</title>
        <authorList>
            <person name="Ali S."/>
            <person name="Shao J."/>
            <person name="Larry D.J."/>
            <person name="Kronmiller B."/>
            <person name="Shen D."/>
            <person name="Strem M.D."/>
            <person name="Melnick R.L."/>
            <person name="Guiltinan M.J."/>
            <person name="Tyler B.M."/>
            <person name="Meinhardt L.W."/>
            <person name="Bailey B.A."/>
        </authorList>
    </citation>
    <scope>NUCLEOTIDE SEQUENCE [LARGE SCALE GENOMIC DNA]</scope>
    <source>
        <strain evidence="4">zdho120</strain>
    </source>
</reference>
<keyword evidence="1" id="KW-0732">Signal</keyword>
<proteinExistence type="predicted"/>
<comment type="caution">
    <text evidence="3">The sequence shown here is derived from an EMBL/GenBank/DDBJ whole genome shotgun (WGS) entry which is preliminary data.</text>
</comment>
<dbReference type="AlphaFoldDB" id="A0A225UP19"/>
<dbReference type="Proteomes" id="UP000198211">
    <property type="component" value="Unassembled WGS sequence"/>
</dbReference>
<evidence type="ECO:0000313" key="3">
    <source>
        <dbReference type="EMBL" id="OWY94745.1"/>
    </source>
</evidence>
<dbReference type="InterPro" id="IPR057670">
    <property type="entry name" value="SH3_retrovirus"/>
</dbReference>
<accession>A0A225UP19</accession>